<dbReference type="GO" id="GO:0046540">
    <property type="term" value="C:U4/U6 x U5 tri-snRNP complex"/>
    <property type="evidence" value="ECO:0007669"/>
    <property type="project" value="InterPro"/>
</dbReference>
<comment type="subcellular location">
    <subcellularLocation>
        <location evidence="1">Nucleus</location>
    </subcellularLocation>
</comment>
<keyword evidence="2" id="KW-0539">Nucleus</keyword>
<dbReference type="AlphaFoldDB" id="A0A8J2T697"/>
<accession>A0A8J2T697</accession>
<reference evidence="7" key="1">
    <citation type="journal article" date="2013" name="Genome Announc.">
        <title>Genome sequence of the food spoilage yeast Zygosaccharomyces bailii CLIB 213(T).</title>
        <authorList>
            <person name="Galeote V."/>
            <person name="Bigey F."/>
            <person name="Devillers H."/>
            <person name="Neuveglise C."/>
            <person name="Dequin S."/>
        </authorList>
    </citation>
    <scope>NUCLEOTIDE SEQUENCE [LARGE SCALE GENOMIC DNA]</scope>
    <source>
        <strain evidence="7">CLIB 213 / ATCC 58445 / CBS 680 / CCRC 21525 / NBRC 1098 / NCYC 1416 / NRRL Y-2227</strain>
    </source>
</reference>
<feature type="region of interest" description="Disordered" evidence="4">
    <location>
        <begin position="315"/>
        <end position="343"/>
    </location>
</feature>
<dbReference type="OrthoDB" id="4771285at2759"/>
<dbReference type="PROSITE" id="PS51358">
    <property type="entry name" value="NOP"/>
    <property type="match status" value="1"/>
</dbReference>
<dbReference type="InterPro" id="IPR042239">
    <property type="entry name" value="Nop_C"/>
</dbReference>
<dbReference type="InterPro" id="IPR027105">
    <property type="entry name" value="Prp31"/>
</dbReference>
<evidence type="ECO:0000256" key="4">
    <source>
        <dbReference type="SAM" id="MobiDB-lite"/>
    </source>
</evidence>
<dbReference type="InterPro" id="IPR036070">
    <property type="entry name" value="Nop_dom_sf"/>
</dbReference>
<dbReference type="Proteomes" id="UP000019375">
    <property type="component" value="Unassembled WGS sequence"/>
</dbReference>
<dbReference type="InterPro" id="IPR002687">
    <property type="entry name" value="Nop_dom"/>
</dbReference>
<feature type="domain" description="Nop" evidence="5">
    <location>
        <begin position="200"/>
        <end position="318"/>
    </location>
</feature>
<keyword evidence="7" id="KW-1185">Reference proteome</keyword>
<sequence length="453" mass="51170">MSEDEQDFLEDLEADLEFSKVETPDEHEQDEIRELQLYAENYQPVSLSNYKKLDPRSLTQLPLLENKICLMLSNGNNDIAAILSVLNSLSFIAQTDTLVLHNFMKLLYREKFNELETLIPSPLQYAAVICIIETGQGQLREDVGLTKEQQMVFNMAMKTSFHDGFVVDKSKLLQARDLLVNVSKIQSEINSFILSEVKTIAPNVCALVGTQVGSLLISHAGGILELSQIPSCNLASIGKNKHLSHELHTNLSGVRQEGHIYHCTLVQEQPMEIRKQMVRMICAKVALAARVDAGKAKDDNLGACWREQLLQKVQKMQEPPDITKTKPLPIPEEKPKKKRAGRKFRKYKQQFQLSRLRQLQNRMEFGKAEKSMLDGTGEEIGMGMARSLQGVPMATNNGAKMTKSMKRRVGEANEQAKAYMLSLDEGKSIPTEKENEEKISAARRSWYKHHMDG</sequence>
<dbReference type="Pfam" id="PF01798">
    <property type="entry name" value="Nop"/>
    <property type="match status" value="1"/>
</dbReference>
<dbReference type="Gene3D" id="1.10.287.4070">
    <property type="match status" value="1"/>
</dbReference>
<dbReference type="Pfam" id="PF09785">
    <property type="entry name" value="Prp31_C"/>
    <property type="match status" value="1"/>
</dbReference>
<dbReference type="PANTHER" id="PTHR13904:SF0">
    <property type="entry name" value="U4_U6 SMALL NUCLEAR RIBONUCLEOPROTEIN PRP31"/>
    <property type="match status" value="1"/>
</dbReference>
<dbReference type="Gene3D" id="1.10.246.90">
    <property type="entry name" value="Nop domain"/>
    <property type="match status" value="1"/>
</dbReference>
<dbReference type="GO" id="GO:0000244">
    <property type="term" value="P:spliceosomal tri-snRNP complex assembly"/>
    <property type="evidence" value="ECO:0007669"/>
    <property type="project" value="InterPro"/>
</dbReference>
<protein>
    <submittedName>
        <fullName evidence="6">ZYBA0S03-03686g1_1</fullName>
    </submittedName>
</protein>
<dbReference type="PANTHER" id="PTHR13904">
    <property type="entry name" value="PRE-MRNA SPLICING FACTOR PRP31"/>
    <property type="match status" value="1"/>
</dbReference>
<dbReference type="InterPro" id="IPR019175">
    <property type="entry name" value="Prp31_C"/>
</dbReference>
<evidence type="ECO:0000313" key="7">
    <source>
        <dbReference type="Proteomes" id="UP000019375"/>
    </source>
</evidence>
<gene>
    <name evidence="6" type="ORF">BN860_03686g</name>
</gene>
<evidence type="ECO:0000256" key="1">
    <source>
        <dbReference type="ARBA" id="ARBA00004123"/>
    </source>
</evidence>
<dbReference type="GO" id="GO:0071011">
    <property type="term" value="C:precatalytic spliceosome"/>
    <property type="evidence" value="ECO:0007669"/>
    <property type="project" value="TreeGrafter"/>
</dbReference>
<dbReference type="SUPFAM" id="SSF89124">
    <property type="entry name" value="Nop domain"/>
    <property type="match status" value="1"/>
</dbReference>
<evidence type="ECO:0000256" key="3">
    <source>
        <dbReference type="ARBA" id="ARBA00023274"/>
    </source>
</evidence>
<evidence type="ECO:0000256" key="2">
    <source>
        <dbReference type="ARBA" id="ARBA00023242"/>
    </source>
</evidence>
<dbReference type="GO" id="GO:0005687">
    <property type="term" value="C:U4 snRNP"/>
    <property type="evidence" value="ECO:0007669"/>
    <property type="project" value="TreeGrafter"/>
</dbReference>
<proteinExistence type="predicted"/>
<keyword evidence="3" id="KW-0687">Ribonucleoprotein</keyword>
<dbReference type="EMBL" id="HG316456">
    <property type="protein sequence ID" value="CDF88864.1"/>
    <property type="molecule type" value="Genomic_DNA"/>
</dbReference>
<evidence type="ECO:0000259" key="5">
    <source>
        <dbReference type="PROSITE" id="PS51358"/>
    </source>
</evidence>
<evidence type="ECO:0000313" key="6">
    <source>
        <dbReference type="EMBL" id="CDF88864.1"/>
    </source>
</evidence>
<name>A0A8J2T697_ZYGB2</name>
<organism evidence="6 7">
    <name type="scientific">Zygosaccharomyces bailii (strain CLIB 213 / ATCC 58445 / CBS 680 / BCRC 21525 / NBRC 1098 / NCYC 1416 / NRRL Y-2227)</name>
    <dbReference type="NCBI Taxonomy" id="1333698"/>
    <lineage>
        <taxon>Eukaryota</taxon>
        <taxon>Fungi</taxon>
        <taxon>Dikarya</taxon>
        <taxon>Ascomycota</taxon>
        <taxon>Saccharomycotina</taxon>
        <taxon>Saccharomycetes</taxon>
        <taxon>Saccharomycetales</taxon>
        <taxon>Saccharomycetaceae</taxon>
        <taxon>Zygosaccharomyces</taxon>
    </lineage>
</organism>